<dbReference type="RefSeq" id="WP_163495785.1">
    <property type="nucleotide sequence ID" value="NZ_CP048711.1"/>
</dbReference>
<evidence type="ECO:0000256" key="2">
    <source>
        <dbReference type="ARBA" id="ARBA00008387"/>
    </source>
</evidence>
<evidence type="ECO:0000313" key="10">
    <source>
        <dbReference type="EMBL" id="QIB66351.1"/>
    </source>
</evidence>
<evidence type="ECO:0000256" key="1">
    <source>
        <dbReference type="ARBA" id="ARBA00004561"/>
    </source>
</evidence>
<evidence type="ECO:0000313" key="11">
    <source>
        <dbReference type="Proteomes" id="UP000477680"/>
    </source>
</evidence>
<dbReference type="EMBL" id="CP048711">
    <property type="protein sequence ID" value="QIB66351.1"/>
    <property type="molecule type" value="Genomic_DNA"/>
</dbReference>
<keyword evidence="3" id="KW-1029">Fimbrium biogenesis</keyword>
<feature type="signal peptide" evidence="8">
    <location>
        <begin position="1"/>
        <end position="23"/>
    </location>
</feature>
<reference evidence="10 11" key="1">
    <citation type="submission" date="2020-02" db="EMBL/GenBank/DDBJ databases">
        <title>Genome sequencing for Kineobactrum sp. M2.</title>
        <authorList>
            <person name="Park S.-J."/>
        </authorList>
    </citation>
    <scope>NUCLEOTIDE SEQUENCE [LARGE SCALE GENOMIC DNA]</scope>
    <source>
        <strain evidence="10 11">M2</strain>
    </source>
</reference>
<keyword evidence="5" id="KW-0106">Calcium</keyword>
<evidence type="ECO:0000259" key="9">
    <source>
        <dbReference type="Pfam" id="PF05567"/>
    </source>
</evidence>
<dbReference type="KEGG" id="kim:G3T16_14000"/>
<organism evidence="10 11">
    <name type="scientific">Kineobactrum salinum</name>
    <dbReference type="NCBI Taxonomy" id="2708301"/>
    <lineage>
        <taxon>Bacteria</taxon>
        <taxon>Pseudomonadati</taxon>
        <taxon>Pseudomonadota</taxon>
        <taxon>Gammaproteobacteria</taxon>
        <taxon>Cellvibrionales</taxon>
        <taxon>Halieaceae</taxon>
        <taxon>Kineobactrum</taxon>
    </lineage>
</organism>
<keyword evidence="8" id="KW-0732">Signal</keyword>
<evidence type="ECO:0000256" key="4">
    <source>
        <dbReference type="ARBA" id="ARBA00022723"/>
    </source>
</evidence>
<feature type="chain" id="PRO_5025607392" description="PilY1 beta-propeller domain-containing protein" evidence="8">
    <location>
        <begin position="24"/>
        <end position="1054"/>
    </location>
</feature>
<comment type="similarity">
    <text evidence="2">Belongs to the PilY1 family.</text>
</comment>
<sequence>MKVTLLIAALALLVSLNPVGSRADDIEIYLDGSPAGEAYVHLMLDYRPSVFSAMCRYGSSCAPPFMSPQSYANLGRRSENEQISRFEVLVAVMTTLFDNPLFADIHVALLTSNFVSTSNPKQHGGSLLKSYSLLKTHRGELIAALQSIPQPAGAQSAHKLQPRHAYYEWYRYLNGGAVIDGTATAQNFDGDPQAPRHDPAIFTTPSRTTYQSPFTDTASCARLFSIMLAMNSASESNDLDSLIEADMATGAAATFEQMLKYMHRPSSDLVDGVEGIQPLQKSWVISDPDSVATSRSWAEAGGSGLPLNIDDPARLEAELSNAFMEVTSVSSTFVAGSVPVNVFGQAGAGDNLFVALFEARPTLRWPGNIKKLKLVGDPETPDTDVDRIVDVNGAAGFETTGDDKGRIAFDALTFWTDAAALPPGDGSLFPDHADGREVTRGGAGQKITGFIPGGAGIIGNLNSEGGARQLFVEPASVVNGASNAFDPFDADPATASALLPELGAATVAEAVELIRWGRGQDVDDEDGDGSTSAPRPWILGAAMHSRPLALNYGAQGSYTAENPNIRLLFGSGLGSFHILQNTDAGGRETGSELFAFYPRELLGNLGPLRENTETALKMRYGIDGAPVALTRDLNGDGTLQSSDGDEAWVYFGLRRGGYSYYALDVSNPDVQPTLRWKISQTSGGDFDELGLTFSTPVVGRVSHDGDPVDVLIFAGGYNGGWDDNYSSRVGKDAGDADDAVGNAIYIINARTGALIWKAVRGETGSVSNTVYQHAELVDSIPSAVTVLRDTGGVIHRLYVGDTGGTVWRVDLPPGSGVSHRQDNWFVTRLAVLGEDGRTTDRRFFHPPDVVETRDSFGAYDGIVISSGNRADPNETAVENHHFYIKDRLVSSGAAAVKARDDNPLTLTDLADQSDCDTAGDSCALPPALANGWRIRLQRAGEKGLATALTDGGRVFMTSFVPASAGGRCAPAEGAGKLYAVDLATGSGQVVYDLGPGIPPGVTAVANVLLPPSRPESDPDSPADPAEVGCEGEFCQSRTGRLVPIYWVEPGIDPL</sequence>
<proteinExistence type="inferred from homology"/>
<dbReference type="Proteomes" id="UP000477680">
    <property type="component" value="Chromosome"/>
</dbReference>
<evidence type="ECO:0000256" key="3">
    <source>
        <dbReference type="ARBA" id="ARBA00022558"/>
    </source>
</evidence>
<evidence type="ECO:0000256" key="8">
    <source>
        <dbReference type="SAM" id="SignalP"/>
    </source>
</evidence>
<dbReference type="InterPro" id="IPR011047">
    <property type="entry name" value="Quinoprotein_ADH-like_sf"/>
</dbReference>
<keyword evidence="6" id="KW-0281">Fimbrium</keyword>
<feature type="domain" description="PilY1 beta-propeller" evidence="9">
    <location>
        <begin position="617"/>
        <end position="814"/>
    </location>
</feature>
<comment type="subcellular location">
    <subcellularLocation>
        <location evidence="1">Fimbrium</location>
    </subcellularLocation>
</comment>
<evidence type="ECO:0000256" key="6">
    <source>
        <dbReference type="ARBA" id="ARBA00023263"/>
    </source>
</evidence>
<gene>
    <name evidence="10" type="ORF">G3T16_14000</name>
</gene>
<feature type="region of interest" description="Disordered" evidence="7">
    <location>
        <begin position="1010"/>
        <end position="1029"/>
    </location>
</feature>
<dbReference type="SUPFAM" id="SSF50998">
    <property type="entry name" value="Quinoprotein alcohol dehydrogenase-like"/>
    <property type="match status" value="1"/>
</dbReference>
<name>A0A6C0U2N7_9GAMM</name>
<evidence type="ECO:0000256" key="7">
    <source>
        <dbReference type="SAM" id="MobiDB-lite"/>
    </source>
</evidence>
<evidence type="ECO:0000256" key="5">
    <source>
        <dbReference type="ARBA" id="ARBA00022837"/>
    </source>
</evidence>
<dbReference type="AlphaFoldDB" id="A0A6C0U2N7"/>
<keyword evidence="11" id="KW-1185">Reference proteome</keyword>
<protein>
    <recommendedName>
        <fullName evidence="9">PilY1 beta-propeller domain-containing protein</fullName>
    </recommendedName>
</protein>
<keyword evidence="4" id="KW-0479">Metal-binding</keyword>
<dbReference type="GO" id="GO:0009289">
    <property type="term" value="C:pilus"/>
    <property type="evidence" value="ECO:0007669"/>
    <property type="project" value="UniProtKB-SubCell"/>
</dbReference>
<dbReference type="InterPro" id="IPR008707">
    <property type="entry name" value="B-propeller_PilY1"/>
</dbReference>
<dbReference type="Pfam" id="PF05567">
    <property type="entry name" value="T4P_PilY1"/>
    <property type="match status" value="1"/>
</dbReference>
<dbReference type="GO" id="GO:0046872">
    <property type="term" value="F:metal ion binding"/>
    <property type="evidence" value="ECO:0007669"/>
    <property type="project" value="UniProtKB-KW"/>
</dbReference>
<accession>A0A6C0U2N7</accession>